<reference evidence="2 3" key="1">
    <citation type="journal article" date="2014" name="PLoS Genet.">
        <title>Phylogenetically driven sequencing of extremely halophilic archaea reveals strategies for static and dynamic osmo-response.</title>
        <authorList>
            <person name="Becker E.A."/>
            <person name="Seitzer P.M."/>
            <person name="Tritt A."/>
            <person name="Larsen D."/>
            <person name="Krusor M."/>
            <person name="Yao A.I."/>
            <person name="Wu D."/>
            <person name="Madern D."/>
            <person name="Eisen J.A."/>
            <person name="Darling A.E."/>
            <person name="Facciotti M.T."/>
        </authorList>
    </citation>
    <scope>NUCLEOTIDE SEQUENCE [LARGE SCALE GENOMIC DNA]</scope>
    <source>
        <strain evidence="2 3">DSM 10284</strain>
    </source>
</reference>
<dbReference type="GO" id="GO:0016874">
    <property type="term" value="F:ligase activity"/>
    <property type="evidence" value="ECO:0007669"/>
    <property type="project" value="UniProtKB-KW"/>
</dbReference>
<sequence length="285" mass="30742">MSAPAVDWRLIREEARPGPKQMALDEVAAETAAAGGPATLRTYRWEPSCLTLGRHQEPATVDWGFCEREGIEVSRRQTGGGGIYHDGAGDIAYSIAVPAETVPGELLDCYHLLCEPVLDAFDRLGIDADYVDEPMPELHRPACYLRELHPAHDVVAAGPSGGERTGPRKIAGNAQYRKREAVIQHGSLTFSVDAARHLGVFADPPVTADEFRERVVGMDDLVDVDRADAVATVEAALADWAGAAAGSTVDADGSWTDAELERAEELVAEKYRNEEWIRSRPGGGA</sequence>
<keyword evidence="3" id="KW-1185">Reference proteome</keyword>
<dbReference type="Pfam" id="PF21948">
    <property type="entry name" value="LplA-B_cat"/>
    <property type="match status" value="1"/>
</dbReference>
<name>M0EDL2_9EURY</name>
<proteinExistence type="predicted"/>
<evidence type="ECO:0000313" key="3">
    <source>
        <dbReference type="Proteomes" id="UP000011509"/>
    </source>
</evidence>
<dbReference type="Gene3D" id="3.30.930.10">
    <property type="entry name" value="Bira Bifunctional Protein, Domain 2"/>
    <property type="match status" value="1"/>
</dbReference>
<dbReference type="PANTHER" id="PTHR43679">
    <property type="entry name" value="OCTANOYLTRANSFERASE LIPM-RELATED"/>
    <property type="match status" value="1"/>
</dbReference>
<evidence type="ECO:0000313" key="2">
    <source>
        <dbReference type="EMBL" id="ELZ44499.1"/>
    </source>
</evidence>
<dbReference type="InterPro" id="IPR050664">
    <property type="entry name" value="Octanoyltrans_LipM/LipL"/>
</dbReference>
<organism evidence="2 3">
    <name type="scientific">Halorubrum coriense DSM 10284</name>
    <dbReference type="NCBI Taxonomy" id="1227466"/>
    <lineage>
        <taxon>Archaea</taxon>
        <taxon>Methanobacteriati</taxon>
        <taxon>Methanobacteriota</taxon>
        <taxon>Stenosarchaea group</taxon>
        <taxon>Halobacteria</taxon>
        <taxon>Halobacteriales</taxon>
        <taxon>Haloferacaceae</taxon>
        <taxon>Halorubrum</taxon>
    </lineage>
</organism>
<dbReference type="CDD" id="cd16443">
    <property type="entry name" value="LplA"/>
    <property type="match status" value="1"/>
</dbReference>
<dbReference type="OrthoDB" id="43646at2157"/>
<dbReference type="EMBL" id="AOJL01000058">
    <property type="protein sequence ID" value="ELZ44499.1"/>
    <property type="molecule type" value="Genomic_DNA"/>
</dbReference>
<comment type="caution">
    <text evidence="2">The sequence shown here is derived from an EMBL/GenBank/DDBJ whole genome shotgun (WGS) entry which is preliminary data.</text>
</comment>
<dbReference type="STRING" id="1227466.C464_13420"/>
<dbReference type="SUPFAM" id="SSF55681">
    <property type="entry name" value="Class II aaRS and biotin synthetases"/>
    <property type="match status" value="1"/>
</dbReference>
<accession>M0EDL2</accession>
<dbReference type="PATRIC" id="fig|1227466.3.peg.2665"/>
<dbReference type="InterPro" id="IPR045864">
    <property type="entry name" value="aa-tRNA-synth_II/BPL/LPL"/>
</dbReference>
<dbReference type="PROSITE" id="PS51733">
    <property type="entry name" value="BPL_LPL_CATALYTIC"/>
    <property type="match status" value="1"/>
</dbReference>
<protein>
    <submittedName>
        <fullName evidence="2">Biotin/lipoate A/B protein ligase</fullName>
    </submittedName>
</protein>
<keyword evidence="2" id="KW-0436">Ligase</keyword>
<gene>
    <name evidence="2" type="ORF">C464_13420</name>
</gene>
<dbReference type="PANTHER" id="PTHR43679:SF2">
    <property type="entry name" value="OCTANOYL-[GCVH]:PROTEIN N-OCTANOYLTRANSFERASE"/>
    <property type="match status" value="1"/>
</dbReference>
<dbReference type="Proteomes" id="UP000011509">
    <property type="component" value="Unassembled WGS sequence"/>
</dbReference>
<dbReference type="RefSeq" id="WP_006114223.1">
    <property type="nucleotide sequence ID" value="NZ_AOJL01000058.1"/>
</dbReference>
<evidence type="ECO:0000259" key="1">
    <source>
        <dbReference type="PROSITE" id="PS51733"/>
    </source>
</evidence>
<dbReference type="AlphaFoldDB" id="M0EDL2"/>
<dbReference type="InterPro" id="IPR004143">
    <property type="entry name" value="BPL_LPL_catalytic"/>
</dbReference>
<feature type="domain" description="BPL/LPL catalytic" evidence="1">
    <location>
        <begin position="34"/>
        <end position="245"/>
    </location>
</feature>